<accession>A0ABY5JUR3</accession>
<proteinExistence type="predicted"/>
<evidence type="ECO:0000313" key="1">
    <source>
        <dbReference type="EMBL" id="UUI03520.1"/>
    </source>
</evidence>
<dbReference type="Pfam" id="PF05988">
    <property type="entry name" value="DUF899"/>
    <property type="match status" value="1"/>
</dbReference>
<dbReference type="RefSeq" id="WP_256708582.1">
    <property type="nucleotide sequence ID" value="NZ_CP101914.1"/>
</dbReference>
<organism evidence="1 2">
    <name type="scientific">Oceanobacillus jeddahense</name>
    <dbReference type="NCBI Taxonomy" id="1462527"/>
    <lineage>
        <taxon>Bacteria</taxon>
        <taxon>Bacillati</taxon>
        <taxon>Bacillota</taxon>
        <taxon>Bacilli</taxon>
        <taxon>Bacillales</taxon>
        <taxon>Bacillaceae</taxon>
        <taxon>Oceanobacillus</taxon>
    </lineage>
</organism>
<name>A0ABY5JUR3_9BACI</name>
<protein>
    <submittedName>
        <fullName evidence="1">DUF899 domain-containing protein</fullName>
    </submittedName>
</protein>
<dbReference type="InterPro" id="IPR036249">
    <property type="entry name" value="Thioredoxin-like_sf"/>
</dbReference>
<dbReference type="InterPro" id="IPR010296">
    <property type="entry name" value="DUF899_thioredox"/>
</dbReference>
<dbReference type="Proteomes" id="UP001059773">
    <property type="component" value="Chromosome"/>
</dbReference>
<gene>
    <name evidence="1" type="ORF">NP439_02155</name>
</gene>
<dbReference type="SUPFAM" id="SSF52833">
    <property type="entry name" value="Thioredoxin-like"/>
    <property type="match status" value="1"/>
</dbReference>
<dbReference type="EMBL" id="CP101914">
    <property type="protein sequence ID" value="UUI03520.1"/>
    <property type="molecule type" value="Genomic_DNA"/>
</dbReference>
<keyword evidence="2" id="KW-1185">Reference proteome</keyword>
<dbReference type="Gene3D" id="3.40.30.10">
    <property type="entry name" value="Glutaredoxin"/>
    <property type="match status" value="1"/>
</dbReference>
<sequence>MVQENTKQTVVSREAWLAARKDLLKQEKELTRARDRLNAARRNLPMVEMDKEYIFEGVDGKASLLDLFEGRRQLIIHHVMFDPNWEKACPGCTFHMHNLGHLPHLHEKNTTLAVVSRAPLSKLTAYKKEMGWTFPWYSSFDSDFNYDFHVTLDENITPIQINFRDKTEHENTVGKWDIWGTELPGVSVFLREDDRIFHTYSTYMRGLDILLFPLNYLDLTPLGRQ</sequence>
<reference evidence="1" key="1">
    <citation type="submission" date="2022-07" db="EMBL/GenBank/DDBJ databases">
        <title>FELIX.</title>
        <authorList>
            <person name="Wan K.H."/>
            <person name="Park S."/>
            <person name="Lawrence Q."/>
            <person name="Eichenberger J.P."/>
            <person name="Booth B.W."/>
            <person name="Piaggio A.J."/>
            <person name="Chandler J.C."/>
            <person name="Franklin A.B."/>
            <person name="Celniker S.E."/>
        </authorList>
    </citation>
    <scope>NUCLEOTIDE SEQUENCE</scope>
    <source>
        <strain evidence="1">QA-1986 374</strain>
    </source>
</reference>
<evidence type="ECO:0000313" key="2">
    <source>
        <dbReference type="Proteomes" id="UP001059773"/>
    </source>
</evidence>